<dbReference type="Gene3D" id="2.60.40.1180">
    <property type="entry name" value="Golgi alpha-mannosidase II"/>
    <property type="match status" value="1"/>
</dbReference>
<sequence length="79" mass="8182">AICNFSPVVRHGHRVGLPGAGGWRTVLDTDAPRYGGAGAAGTALHTAGPSPWHGLTHSTELTLPPLATLWLQPKEHDGA</sequence>
<proteinExistence type="predicted"/>
<feature type="domain" description="Alpha-amylase/branching enzyme C-terminal all beta" evidence="1">
    <location>
        <begin position="2"/>
        <end position="73"/>
    </location>
</feature>
<accession>A0ABW2G655</accession>
<organism evidence="2 3">
    <name type="scientific">Kitasatospora paranensis</name>
    <dbReference type="NCBI Taxonomy" id="258053"/>
    <lineage>
        <taxon>Bacteria</taxon>
        <taxon>Bacillati</taxon>
        <taxon>Actinomycetota</taxon>
        <taxon>Actinomycetes</taxon>
        <taxon>Kitasatosporales</taxon>
        <taxon>Streptomycetaceae</taxon>
        <taxon>Kitasatospora</taxon>
    </lineage>
</organism>
<dbReference type="InterPro" id="IPR006048">
    <property type="entry name" value="A-amylase/branching_C"/>
</dbReference>
<dbReference type="RefSeq" id="WP_380232497.1">
    <property type="nucleotide sequence ID" value="NZ_JBHTAJ010000078.1"/>
</dbReference>
<protein>
    <submittedName>
        <fullName evidence="2">Alpha amylase C-terminal domain-containing protein</fullName>
    </submittedName>
</protein>
<keyword evidence="3" id="KW-1185">Reference proteome</keyword>
<comment type="caution">
    <text evidence="2">The sequence shown here is derived from an EMBL/GenBank/DDBJ whole genome shotgun (WGS) entry which is preliminary data.</text>
</comment>
<dbReference type="EMBL" id="JBHTAJ010000078">
    <property type="protein sequence ID" value="MFC7183794.1"/>
    <property type="molecule type" value="Genomic_DNA"/>
</dbReference>
<feature type="non-terminal residue" evidence="2">
    <location>
        <position position="1"/>
    </location>
</feature>
<dbReference type="Pfam" id="PF02806">
    <property type="entry name" value="Alpha-amylase_C"/>
    <property type="match status" value="1"/>
</dbReference>
<reference evidence="3" key="1">
    <citation type="journal article" date="2019" name="Int. J. Syst. Evol. Microbiol.">
        <title>The Global Catalogue of Microorganisms (GCM) 10K type strain sequencing project: providing services to taxonomists for standard genome sequencing and annotation.</title>
        <authorList>
            <consortium name="The Broad Institute Genomics Platform"/>
            <consortium name="The Broad Institute Genome Sequencing Center for Infectious Disease"/>
            <person name="Wu L."/>
            <person name="Ma J."/>
        </authorList>
    </citation>
    <scope>NUCLEOTIDE SEQUENCE [LARGE SCALE GENOMIC DNA]</scope>
    <source>
        <strain evidence="3">CGMCC 1.12859</strain>
    </source>
</reference>
<evidence type="ECO:0000313" key="2">
    <source>
        <dbReference type="EMBL" id="MFC7183794.1"/>
    </source>
</evidence>
<dbReference type="Proteomes" id="UP001596435">
    <property type="component" value="Unassembled WGS sequence"/>
</dbReference>
<dbReference type="SUPFAM" id="SSF51011">
    <property type="entry name" value="Glycosyl hydrolase domain"/>
    <property type="match status" value="1"/>
</dbReference>
<evidence type="ECO:0000313" key="3">
    <source>
        <dbReference type="Proteomes" id="UP001596435"/>
    </source>
</evidence>
<evidence type="ECO:0000259" key="1">
    <source>
        <dbReference type="Pfam" id="PF02806"/>
    </source>
</evidence>
<name>A0ABW2G655_9ACTN</name>
<gene>
    <name evidence="2" type="ORF">ACFQMG_30035</name>
</gene>
<dbReference type="InterPro" id="IPR013780">
    <property type="entry name" value="Glyco_hydro_b"/>
</dbReference>